<feature type="transmembrane region" description="Helical" evidence="1">
    <location>
        <begin position="431"/>
        <end position="455"/>
    </location>
</feature>
<dbReference type="Proteomes" id="UP000192602">
    <property type="component" value="Unassembled WGS sequence"/>
</dbReference>
<gene>
    <name evidence="2" type="ORF">SAMN05660197_1873</name>
</gene>
<sequence length="524" mass="60807">MLRGDMMEEKLKNLYREITKERGEPLDFWEVAALLEVYGMRDVDVKKEYGFEDVFALAKELMRYKDIKKYPVKTIVNMQKLPPIKERVIQNYLKGLAFAIPMLIQILATIILGFALWSNIHIDESVATMIAFGTFLAMIFTGGPAQIIGRKGLYYLKMNEDVLAAKTIWVFYITSVIAIVILSLIFFLFNTIFQTLDSHLFIIFLSTFFLLSILFLNVSIYYVFEEYGTIALFFVLGVVFVIPIHYILHIDFPHAQFVAIALLDLFILYFARRKLINLKSNVQSEGELLPRVSMLIYTLLPFFIYGVFYFLFLVLDKLIEWNTNALHHGFFIWFDVKYEIGTDLALIVLVLLVGLLEVVVYEFLYKTNENVFAFSLHEYEQFNGYFQKFYRNVNRIFIIFALGTIIVTSIFSAILVHFVSDERLPFSVDSAYVFVVSAVAYAFLTAGLMNALILFSFSRQKVVVKAIVLATVANFFVGVIFSNLLYRYFAVMGLLVGSAIFWYVTYSFLKTMFKKFDYYYYSAF</sequence>
<proteinExistence type="predicted"/>
<name>A0A1W1WV25_9BACT</name>
<feature type="transmembrane region" description="Helical" evidence="1">
    <location>
        <begin position="462"/>
        <end position="482"/>
    </location>
</feature>
<dbReference type="EMBL" id="FWWZ01000001">
    <property type="protein sequence ID" value="SMC10042.1"/>
    <property type="molecule type" value="Genomic_DNA"/>
</dbReference>
<keyword evidence="1" id="KW-0812">Transmembrane</keyword>
<feature type="transmembrane region" description="Helical" evidence="1">
    <location>
        <begin position="169"/>
        <end position="189"/>
    </location>
</feature>
<organism evidence="2 3">
    <name type="scientific">Nitratiruptor tergarcus DSM 16512</name>
    <dbReference type="NCBI Taxonomy" id="1069081"/>
    <lineage>
        <taxon>Bacteria</taxon>
        <taxon>Pseudomonadati</taxon>
        <taxon>Campylobacterota</taxon>
        <taxon>Epsilonproteobacteria</taxon>
        <taxon>Nautiliales</taxon>
        <taxon>Nitratiruptoraceae</taxon>
        <taxon>Nitratiruptor</taxon>
    </lineage>
</organism>
<dbReference type="AlphaFoldDB" id="A0A1W1WV25"/>
<feature type="transmembrane region" description="Helical" evidence="1">
    <location>
        <begin position="201"/>
        <end position="223"/>
    </location>
</feature>
<dbReference type="STRING" id="1069081.SAMN05660197_1873"/>
<feature type="transmembrane region" description="Helical" evidence="1">
    <location>
        <begin position="129"/>
        <end position="148"/>
    </location>
</feature>
<feature type="transmembrane region" description="Helical" evidence="1">
    <location>
        <begin position="292"/>
        <end position="315"/>
    </location>
</feature>
<accession>A0A1W1WV25</accession>
<evidence type="ECO:0000256" key="1">
    <source>
        <dbReference type="SAM" id="Phobius"/>
    </source>
</evidence>
<feature type="transmembrane region" description="Helical" evidence="1">
    <location>
        <begin position="230"/>
        <end position="248"/>
    </location>
</feature>
<evidence type="ECO:0000313" key="2">
    <source>
        <dbReference type="EMBL" id="SMC10042.1"/>
    </source>
</evidence>
<feature type="transmembrane region" description="Helical" evidence="1">
    <location>
        <begin position="344"/>
        <end position="364"/>
    </location>
</feature>
<protein>
    <recommendedName>
        <fullName evidence="4">Membrane protein involved in the export of O-antigen and teichoic acid</fullName>
    </recommendedName>
</protein>
<keyword evidence="1" id="KW-0472">Membrane</keyword>
<keyword evidence="3" id="KW-1185">Reference proteome</keyword>
<evidence type="ECO:0008006" key="4">
    <source>
        <dbReference type="Google" id="ProtNLM"/>
    </source>
</evidence>
<feature type="transmembrane region" description="Helical" evidence="1">
    <location>
        <begin position="254"/>
        <end position="271"/>
    </location>
</feature>
<keyword evidence="1" id="KW-1133">Transmembrane helix</keyword>
<feature type="transmembrane region" description="Helical" evidence="1">
    <location>
        <begin position="488"/>
        <end position="509"/>
    </location>
</feature>
<feature type="transmembrane region" description="Helical" evidence="1">
    <location>
        <begin position="95"/>
        <end position="117"/>
    </location>
</feature>
<reference evidence="3" key="1">
    <citation type="submission" date="2017-04" db="EMBL/GenBank/DDBJ databases">
        <authorList>
            <person name="Varghese N."/>
            <person name="Submissions S."/>
        </authorList>
    </citation>
    <scope>NUCLEOTIDE SEQUENCE [LARGE SCALE GENOMIC DNA]</scope>
    <source>
        <strain evidence="3">DSM 16512</strain>
    </source>
</reference>
<feature type="transmembrane region" description="Helical" evidence="1">
    <location>
        <begin position="396"/>
        <end position="419"/>
    </location>
</feature>
<evidence type="ECO:0000313" key="3">
    <source>
        <dbReference type="Proteomes" id="UP000192602"/>
    </source>
</evidence>